<dbReference type="Pfam" id="PF02518">
    <property type="entry name" value="HATPase_c"/>
    <property type="match status" value="1"/>
</dbReference>
<evidence type="ECO:0000313" key="9">
    <source>
        <dbReference type="EMBL" id="ALF55757.1"/>
    </source>
</evidence>
<dbReference type="SUPFAM" id="SSF47384">
    <property type="entry name" value="Homodimeric domain of signal transducing histidine kinase"/>
    <property type="match status" value="1"/>
</dbReference>
<evidence type="ECO:0000256" key="7">
    <source>
        <dbReference type="ARBA" id="ARBA00055745"/>
    </source>
</evidence>
<feature type="domain" description="Histidine kinase" evidence="8">
    <location>
        <begin position="70"/>
        <end position="285"/>
    </location>
</feature>
<dbReference type="FunFam" id="3.30.565.10:FF:000006">
    <property type="entry name" value="Sensor histidine kinase WalK"/>
    <property type="match status" value="1"/>
</dbReference>
<reference evidence="10" key="1">
    <citation type="submission" date="2015-07" db="EMBL/GenBank/DDBJ databases">
        <title>Genome Of Nitrogen-Fixing Cyanobacterium Nostoc piscinale CENA21 From Solimoes/Amazon River Floodplain Sediments And Comparative Genomics To Uncover Biosynthetic Natural Products Potential.</title>
        <authorList>
            <person name="Leao T.F."/>
            <person name="Leao P.N."/>
            <person name="Guimaraes P.I."/>
            <person name="de Melo A.G.C."/>
            <person name="Ramos R.T.J."/>
            <person name="Silva A."/>
            <person name="Fiore M.F."/>
            <person name="Schneider M.P.C."/>
        </authorList>
    </citation>
    <scope>NUCLEOTIDE SEQUENCE [LARGE SCALE GENOMIC DNA]</scope>
    <source>
        <strain evidence="10">CENA21</strain>
    </source>
</reference>
<dbReference type="KEGG" id="npz:ACX27_27535"/>
<keyword evidence="6" id="KW-0902">Two-component regulatory system</keyword>
<keyword evidence="5" id="KW-0418">Kinase</keyword>
<dbReference type="Gene3D" id="3.30.565.10">
    <property type="entry name" value="Histidine kinase-like ATPase, C-terminal domain"/>
    <property type="match status" value="1"/>
</dbReference>
<evidence type="ECO:0000256" key="3">
    <source>
        <dbReference type="ARBA" id="ARBA00022553"/>
    </source>
</evidence>
<evidence type="ECO:0000256" key="5">
    <source>
        <dbReference type="ARBA" id="ARBA00022777"/>
    </source>
</evidence>
<reference evidence="9 10" key="2">
    <citation type="journal article" date="2016" name="Genome Announc.">
        <title>Draft Genome Sequence of the N2-Fixing Cyanobacterium Nostoc piscinale CENA21, Isolated from the Brazilian Amazon Floodplain.</title>
        <authorList>
            <person name="Leao T."/>
            <person name="Guimaraes P.I."/>
            <person name="de Melo A.G."/>
            <person name="Ramos R.T."/>
            <person name="Leao P.N."/>
            <person name="Silva A."/>
            <person name="Fiore M.F."/>
            <person name="Schneider M.P."/>
        </authorList>
    </citation>
    <scope>NUCLEOTIDE SEQUENCE [LARGE SCALE GENOMIC DNA]</scope>
    <source>
        <strain evidence="9 10">CENA21</strain>
    </source>
</reference>
<dbReference type="Proteomes" id="UP000062645">
    <property type="component" value="Chromosome"/>
</dbReference>
<dbReference type="InterPro" id="IPR004358">
    <property type="entry name" value="Sig_transdc_His_kin-like_C"/>
</dbReference>
<dbReference type="PRINTS" id="PR00344">
    <property type="entry name" value="BCTRLSENSOR"/>
</dbReference>
<evidence type="ECO:0000256" key="4">
    <source>
        <dbReference type="ARBA" id="ARBA00022679"/>
    </source>
</evidence>
<comment type="function">
    <text evidence="7">Photoreceptor which exists in two forms that are reversibly interconvertible by light: the R form that absorbs maximally in the red region of the spectrum and the FR form that absorbs maximally in the far-red region.</text>
</comment>
<evidence type="ECO:0000313" key="10">
    <source>
        <dbReference type="Proteomes" id="UP000062645"/>
    </source>
</evidence>
<dbReference type="Pfam" id="PF00512">
    <property type="entry name" value="HisKA"/>
    <property type="match status" value="1"/>
</dbReference>
<keyword evidence="10" id="KW-1185">Reference proteome</keyword>
<keyword evidence="3" id="KW-0597">Phosphoprotein</keyword>
<dbReference type="InterPro" id="IPR036097">
    <property type="entry name" value="HisK_dim/P_sf"/>
</dbReference>
<evidence type="ECO:0000256" key="6">
    <source>
        <dbReference type="ARBA" id="ARBA00023012"/>
    </source>
</evidence>
<dbReference type="SUPFAM" id="SSF55874">
    <property type="entry name" value="ATPase domain of HSP90 chaperone/DNA topoisomerase II/histidine kinase"/>
    <property type="match status" value="1"/>
</dbReference>
<evidence type="ECO:0000259" key="8">
    <source>
        <dbReference type="PROSITE" id="PS50109"/>
    </source>
</evidence>
<dbReference type="EC" id="2.7.13.3" evidence="2"/>
<dbReference type="CDD" id="cd00075">
    <property type="entry name" value="HATPase"/>
    <property type="match status" value="1"/>
</dbReference>
<evidence type="ECO:0000256" key="1">
    <source>
        <dbReference type="ARBA" id="ARBA00000085"/>
    </source>
</evidence>
<dbReference type="InterPro" id="IPR005467">
    <property type="entry name" value="His_kinase_dom"/>
</dbReference>
<evidence type="ECO:0000256" key="2">
    <source>
        <dbReference type="ARBA" id="ARBA00012438"/>
    </source>
</evidence>
<dbReference type="SMART" id="SM00388">
    <property type="entry name" value="HisKA"/>
    <property type="match status" value="1"/>
</dbReference>
<proteinExistence type="predicted"/>
<dbReference type="InterPro" id="IPR036890">
    <property type="entry name" value="HATPase_C_sf"/>
</dbReference>
<dbReference type="PANTHER" id="PTHR43711">
    <property type="entry name" value="TWO-COMPONENT HISTIDINE KINASE"/>
    <property type="match status" value="1"/>
</dbReference>
<dbReference type="InterPro" id="IPR003594">
    <property type="entry name" value="HATPase_dom"/>
</dbReference>
<dbReference type="PATRIC" id="fig|224013.5.peg.6586"/>
<accession>A0A0M3V6N6</accession>
<dbReference type="InterPro" id="IPR050736">
    <property type="entry name" value="Sensor_HK_Regulatory"/>
</dbReference>
<dbReference type="SMART" id="SM00387">
    <property type="entry name" value="HATPase_c"/>
    <property type="match status" value="1"/>
</dbReference>
<dbReference type="InterPro" id="IPR003661">
    <property type="entry name" value="HisK_dim/P_dom"/>
</dbReference>
<dbReference type="OrthoDB" id="509491at2"/>
<dbReference type="PROSITE" id="PS50109">
    <property type="entry name" value="HIS_KIN"/>
    <property type="match status" value="1"/>
</dbReference>
<comment type="catalytic activity">
    <reaction evidence="1">
        <text>ATP + protein L-histidine = ADP + protein N-phospho-L-histidine.</text>
        <dbReference type="EC" id="2.7.13.3"/>
    </reaction>
</comment>
<dbReference type="CDD" id="cd00082">
    <property type="entry name" value="HisKA"/>
    <property type="match status" value="1"/>
</dbReference>
<sequence length="285" mass="32167">MWEMRCDFTGDRYDILELKDGRVFAQYSKPQRLEEKIIGRVWSIWDISELSQTVEKSQQLGELRSQFLSMVSHQLRTPLNVVSFSNSLLKKHIHEWTSEKTLPLLERIQTAVEQLSRMLDDILLFAKAEAAKLNIEAKPLNLVQFCHEIVAQIHTCNNQNKVNFDSQGSCCTTSIDRKLLAPILKNLLDNAIKYSPSGAVVDLQLFCEPEKVIFQVADRGIGIPVADQQRLFEPFYRGSNIAHLPGTGLGLSIVKTLVDLHGGHIDMKSEVGVGTTFTVIFPSMK</sequence>
<dbReference type="Gene3D" id="1.10.287.130">
    <property type="match status" value="1"/>
</dbReference>
<dbReference type="GO" id="GO:0000155">
    <property type="term" value="F:phosphorelay sensor kinase activity"/>
    <property type="evidence" value="ECO:0007669"/>
    <property type="project" value="InterPro"/>
</dbReference>
<dbReference type="AlphaFoldDB" id="A0A0M3V6N6"/>
<dbReference type="PANTHER" id="PTHR43711:SF26">
    <property type="entry name" value="SENSOR HISTIDINE KINASE RCSC"/>
    <property type="match status" value="1"/>
</dbReference>
<protein>
    <recommendedName>
        <fullName evidence="2">histidine kinase</fullName>
        <ecNumber evidence="2">2.7.13.3</ecNumber>
    </recommendedName>
</protein>
<name>A0A0M3V6N6_9NOSO</name>
<keyword evidence="4" id="KW-0808">Transferase</keyword>
<gene>
    <name evidence="9" type="ORF">ACX27_27535</name>
</gene>
<dbReference type="STRING" id="224013.ACX27_27535"/>
<dbReference type="EMBL" id="CP012036">
    <property type="protein sequence ID" value="ALF55757.1"/>
    <property type="molecule type" value="Genomic_DNA"/>
</dbReference>
<organism evidence="9 10">
    <name type="scientific">Nostoc piscinale CENA21</name>
    <dbReference type="NCBI Taxonomy" id="224013"/>
    <lineage>
        <taxon>Bacteria</taxon>
        <taxon>Bacillati</taxon>
        <taxon>Cyanobacteriota</taxon>
        <taxon>Cyanophyceae</taxon>
        <taxon>Nostocales</taxon>
        <taxon>Nostocaceae</taxon>
        <taxon>Nostoc</taxon>
    </lineage>
</organism>